<dbReference type="Proteomes" id="UP000054988">
    <property type="component" value="Unassembled WGS sequence"/>
</dbReference>
<proteinExistence type="predicted"/>
<reference evidence="1 2" key="1">
    <citation type="submission" date="2015-12" db="EMBL/GenBank/DDBJ databases">
        <title>Draft genome sequence of Moniliophthora roreri, the causal agent of frosty pod rot of cacao.</title>
        <authorList>
            <person name="Aime M.C."/>
            <person name="Diaz-Valderrama J.R."/>
            <person name="Kijpornyongpan T."/>
            <person name="Phillips-Mora W."/>
        </authorList>
    </citation>
    <scope>NUCLEOTIDE SEQUENCE [LARGE SCALE GENOMIC DNA]</scope>
    <source>
        <strain evidence="1 2">MCA 2952</strain>
    </source>
</reference>
<organism evidence="1 2">
    <name type="scientific">Moniliophthora roreri</name>
    <name type="common">Frosty pod rot fungus</name>
    <name type="synonym">Monilia roreri</name>
    <dbReference type="NCBI Taxonomy" id="221103"/>
    <lineage>
        <taxon>Eukaryota</taxon>
        <taxon>Fungi</taxon>
        <taxon>Dikarya</taxon>
        <taxon>Basidiomycota</taxon>
        <taxon>Agaricomycotina</taxon>
        <taxon>Agaricomycetes</taxon>
        <taxon>Agaricomycetidae</taxon>
        <taxon>Agaricales</taxon>
        <taxon>Marasmiineae</taxon>
        <taxon>Marasmiaceae</taxon>
        <taxon>Moniliophthora</taxon>
    </lineage>
</organism>
<name>A0A0W0FAK5_MONRR</name>
<evidence type="ECO:0000313" key="1">
    <source>
        <dbReference type="EMBL" id="KTB33355.1"/>
    </source>
</evidence>
<comment type="caution">
    <text evidence="1">The sequence shown here is derived from an EMBL/GenBank/DDBJ whole genome shotgun (WGS) entry which is preliminary data.</text>
</comment>
<sequence length="122" mass="13703">MITDCLLVRKRGFQSVEVSLGSAIRHIKGTIEIQIILQTITLTLPILTRPLTIRKIIMYQATSTKQDLRSRAINTVKQVVQAPKIQESKPSETLKQLKRKYQERAAKNGSAAIPAECRVCFA</sequence>
<gene>
    <name evidence="1" type="ORF">WG66_13973</name>
</gene>
<accession>A0A0W0FAK5</accession>
<dbReference type="AlphaFoldDB" id="A0A0W0FAK5"/>
<evidence type="ECO:0000313" key="2">
    <source>
        <dbReference type="Proteomes" id="UP000054988"/>
    </source>
</evidence>
<dbReference type="EMBL" id="LATX01002176">
    <property type="protein sequence ID" value="KTB33355.1"/>
    <property type="molecule type" value="Genomic_DNA"/>
</dbReference>
<protein>
    <submittedName>
        <fullName evidence="1">Uncharacterized protein</fullName>
    </submittedName>
</protein>